<dbReference type="InterPro" id="IPR052514">
    <property type="entry name" value="SAM-dependent_MTase"/>
</dbReference>
<dbReference type="PANTHER" id="PTHR34203:SF15">
    <property type="entry name" value="SLL1173 PROTEIN"/>
    <property type="match status" value="1"/>
</dbReference>
<dbReference type="EMBL" id="CP040089">
    <property type="protein sequence ID" value="QGA80893.1"/>
    <property type="molecule type" value="Genomic_DNA"/>
</dbReference>
<organism evidence="2 3">
    <name type="scientific">Candidatus Nanohalobium constans</name>
    <dbReference type="NCBI Taxonomy" id="2565781"/>
    <lineage>
        <taxon>Archaea</taxon>
        <taxon>Candidatus Nanohalarchaeota</taxon>
        <taxon>Candidatus Nanohalobia</taxon>
        <taxon>Candidatus Nanohalobiales</taxon>
        <taxon>Candidatus Nanohalobiaceae</taxon>
        <taxon>Candidatus Nanohalobium</taxon>
    </lineage>
</organism>
<evidence type="ECO:0000313" key="3">
    <source>
        <dbReference type="Proteomes" id="UP000377803"/>
    </source>
</evidence>
<dbReference type="InterPro" id="IPR006342">
    <property type="entry name" value="FkbM_mtfrase"/>
</dbReference>
<accession>A0A5Q0UGV2</accession>
<sequence length="274" mass="31146">MNSYFHSIADAFAEHVYTDRATFLCRKVFVLSGLKPVTNKFLSIYYDDGACFQIMNEEIIFHSPNVEEFTILRGLKSDKPVLRDMAESLDENKVFYDVGANIGLYTCSIGSLTDCEVYSFEPHPKNADKLKQNAERNDISFTLMEKAASDKEGTERISIEKDVTGEGQVNLTNSEEGTKIKSCRLDNLVNKEVIPSPDVIKIDVEGAELKVLKGMENIDKKELPEAIYCEIHPTVERYGATTDQVEQKLREMDYKLETLDKLFGNRRMVKAEKK</sequence>
<evidence type="ECO:0000313" key="2">
    <source>
        <dbReference type="EMBL" id="QGA80893.1"/>
    </source>
</evidence>
<feature type="domain" description="Methyltransferase FkbM" evidence="1">
    <location>
        <begin position="97"/>
        <end position="256"/>
    </location>
</feature>
<dbReference type="SUPFAM" id="SSF53335">
    <property type="entry name" value="S-adenosyl-L-methionine-dependent methyltransferases"/>
    <property type="match status" value="1"/>
</dbReference>
<dbReference type="PANTHER" id="PTHR34203">
    <property type="entry name" value="METHYLTRANSFERASE, FKBM FAMILY PROTEIN"/>
    <property type="match status" value="1"/>
</dbReference>
<protein>
    <submittedName>
        <fullName evidence="2">FkbM family methyltransferase</fullName>
    </submittedName>
</protein>
<dbReference type="GeneID" id="42365411"/>
<reference evidence="3" key="1">
    <citation type="submission" date="2019-05" db="EMBL/GenBank/DDBJ databases">
        <title>Candidatus Nanohalobium constans, a novel model system to study the DPANN nano-sized archaea: genomic and physiological characterization of a nanoarchaeon co-cultured with its chitinotrophic host.</title>
        <authorList>
            <person name="La Cono V."/>
            <person name="Arcadi E."/>
            <person name="Crisafi F."/>
            <person name="Denaro R."/>
            <person name="La Spada G."/>
            <person name="Messina E."/>
            <person name="Smedile F."/>
            <person name="Toshchakov S.V."/>
            <person name="Shevchenko M.A."/>
            <person name="Golyshin P.N."/>
            <person name="Golyshina O.V."/>
            <person name="Ferrer M."/>
            <person name="Rohde M."/>
            <person name="Mushegian A."/>
            <person name="Sorokin D.Y."/>
            <person name="Giuliano L."/>
            <person name="Yakimov M.M."/>
        </authorList>
    </citation>
    <scope>NUCLEOTIDE SEQUENCE [LARGE SCALE GENOMIC DNA]</scope>
    <source>
        <strain evidence="3">LC1Nh</strain>
    </source>
</reference>
<keyword evidence="2" id="KW-0489">Methyltransferase</keyword>
<evidence type="ECO:0000259" key="1">
    <source>
        <dbReference type="Pfam" id="PF05050"/>
    </source>
</evidence>
<dbReference type="RefSeq" id="WP_153550638.1">
    <property type="nucleotide sequence ID" value="NZ_CP040089.1"/>
</dbReference>
<keyword evidence="2" id="KW-0808">Transferase</keyword>
<dbReference type="AlphaFoldDB" id="A0A5Q0UGV2"/>
<dbReference type="KEGG" id="ncon:LC1Nh_1017"/>
<dbReference type="Pfam" id="PF05050">
    <property type="entry name" value="Methyltransf_21"/>
    <property type="match status" value="1"/>
</dbReference>
<dbReference type="OrthoDB" id="275825at2157"/>
<keyword evidence="3" id="KW-1185">Reference proteome</keyword>
<dbReference type="GO" id="GO:0032259">
    <property type="term" value="P:methylation"/>
    <property type="evidence" value="ECO:0007669"/>
    <property type="project" value="UniProtKB-KW"/>
</dbReference>
<dbReference type="GO" id="GO:0008168">
    <property type="term" value="F:methyltransferase activity"/>
    <property type="evidence" value="ECO:0007669"/>
    <property type="project" value="UniProtKB-KW"/>
</dbReference>
<dbReference type="NCBIfam" id="TIGR01444">
    <property type="entry name" value="fkbM_fam"/>
    <property type="match status" value="1"/>
</dbReference>
<name>A0A5Q0UGV2_9ARCH</name>
<proteinExistence type="predicted"/>
<gene>
    <name evidence="2" type="primary">fkbM</name>
    <name evidence="2" type="ORF">LC1Nh_1017</name>
</gene>
<dbReference type="Proteomes" id="UP000377803">
    <property type="component" value="Chromosome"/>
</dbReference>
<dbReference type="Gene3D" id="3.40.50.150">
    <property type="entry name" value="Vaccinia Virus protein VP39"/>
    <property type="match status" value="1"/>
</dbReference>
<dbReference type="InterPro" id="IPR029063">
    <property type="entry name" value="SAM-dependent_MTases_sf"/>
</dbReference>